<keyword evidence="2" id="KW-1185">Reference proteome</keyword>
<reference evidence="1 2" key="1">
    <citation type="submission" date="2019-11" db="EMBL/GenBank/DDBJ databases">
        <title>Whole genome sequence of Oryza granulata.</title>
        <authorList>
            <person name="Li W."/>
        </authorList>
    </citation>
    <scope>NUCLEOTIDE SEQUENCE [LARGE SCALE GENOMIC DNA]</scope>
    <source>
        <strain evidence="2">cv. Menghai</strain>
        <tissue evidence="1">Leaf</tissue>
    </source>
</reference>
<organism evidence="1 2">
    <name type="scientific">Oryza meyeriana var. granulata</name>
    <dbReference type="NCBI Taxonomy" id="110450"/>
    <lineage>
        <taxon>Eukaryota</taxon>
        <taxon>Viridiplantae</taxon>
        <taxon>Streptophyta</taxon>
        <taxon>Embryophyta</taxon>
        <taxon>Tracheophyta</taxon>
        <taxon>Spermatophyta</taxon>
        <taxon>Magnoliopsida</taxon>
        <taxon>Liliopsida</taxon>
        <taxon>Poales</taxon>
        <taxon>Poaceae</taxon>
        <taxon>BOP clade</taxon>
        <taxon>Oryzoideae</taxon>
        <taxon>Oryzeae</taxon>
        <taxon>Oryzinae</taxon>
        <taxon>Oryza</taxon>
        <taxon>Oryza meyeriana</taxon>
    </lineage>
</organism>
<feature type="non-terminal residue" evidence="1">
    <location>
        <position position="53"/>
    </location>
</feature>
<dbReference type="Proteomes" id="UP000479710">
    <property type="component" value="Unassembled WGS sequence"/>
</dbReference>
<proteinExistence type="predicted"/>
<name>A0A6G1EYL6_9ORYZ</name>
<dbReference type="OrthoDB" id="8904098at2759"/>
<evidence type="ECO:0000313" key="2">
    <source>
        <dbReference type="Proteomes" id="UP000479710"/>
    </source>
</evidence>
<dbReference type="EMBL" id="SPHZ02000002">
    <property type="protein sequence ID" value="KAF0929685.1"/>
    <property type="molecule type" value="Genomic_DNA"/>
</dbReference>
<gene>
    <name evidence="1" type="ORF">E2562_023033</name>
</gene>
<accession>A0A6G1EYL6</accession>
<protein>
    <submittedName>
        <fullName evidence="1">Uncharacterized protein</fullName>
    </submittedName>
</protein>
<evidence type="ECO:0000313" key="1">
    <source>
        <dbReference type="EMBL" id="KAF0929685.1"/>
    </source>
</evidence>
<comment type="caution">
    <text evidence="1">The sequence shown here is derived from an EMBL/GenBank/DDBJ whole genome shotgun (WGS) entry which is preliminary data.</text>
</comment>
<dbReference type="AlphaFoldDB" id="A0A6G1EYL6"/>
<sequence length="53" mass="6003">MEAGAADEERPLIHHLPPQEQCSQYTCDGTVNIDKKPALKQSTGNWRQCFFVL</sequence>